<keyword evidence="2" id="KW-1185">Reference proteome</keyword>
<dbReference type="Proteomes" id="UP000198534">
    <property type="component" value="Unassembled WGS sequence"/>
</dbReference>
<evidence type="ECO:0000313" key="2">
    <source>
        <dbReference type="Proteomes" id="UP000198534"/>
    </source>
</evidence>
<gene>
    <name evidence="1" type="ORF">SAMN05444487_104170</name>
</gene>
<evidence type="ECO:0000313" key="1">
    <source>
        <dbReference type="EMBL" id="SDW57906.1"/>
    </source>
</evidence>
<dbReference type="EMBL" id="FNNQ01000004">
    <property type="protein sequence ID" value="SDW57906.1"/>
    <property type="molecule type" value="Genomic_DNA"/>
</dbReference>
<dbReference type="AlphaFoldDB" id="A0A1H2UP28"/>
<reference evidence="1 2" key="1">
    <citation type="submission" date="2016-10" db="EMBL/GenBank/DDBJ databases">
        <authorList>
            <person name="de Groot N.N."/>
        </authorList>
    </citation>
    <scope>NUCLEOTIDE SEQUENCE [LARGE SCALE GENOMIC DNA]</scope>
    <source>
        <strain evidence="1 2">DSM 45610</strain>
    </source>
</reference>
<name>A0A1H2UP28_9BACL</name>
<organism evidence="1 2">
    <name type="scientific">Marininema mesophilum</name>
    <dbReference type="NCBI Taxonomy" id="1048340"/>
    <lineage>
        <taxon>Bacteria</taxon>
        <taxon>Bacillati</taxon>
        <taxon>Bacillota</taxon>
        <taxon>Bacilli</taxon>
        <taxon>Bacillales</taxon>
        <taxon>Thermoactinomycetaceae</taxon>
        <taxon>Marininema</taxon>
    </lineage>
</organism>
<accession>A0A1H2UP28</accession>
<dbReference type="STRING" id="1048340.SAMN05444487_104170"/>
<sequence length="52" mass="6294">MTSKMRWKDVRRIPSKLKIKPKGYAFTIKKLPSEIGWQLLRLFRAYILLIEM</sequence>
<protein>
    <submittedName>
        <fullName evidence="1">Uncharacterized protein</fullName>
    </submittedName>
</protein>
<proteinExistence type="predicted"/>